<evidence type="ECO:0000313" key="2">
    <source>
        <dbReference type="EMBL" id="MBD2534673.1"/>
    </source>
</evidence>
<accession>A0ABR8E257</accession>
<gene>
    <name evidence="2" type="ORF">H6G97_36445</name>
</gene>
<reference evidence="2 3" key="1">
    <citation type="journal article" date="2020" name="ISME J.">
        <title>Comparative genomics reveals insights into cyanobacterial evolution and habitat adaptation.</title>
        <authorList>
            <person name="Chen M.Y."/>
            <person name="Teng W.K."/>
            <person name="Zhao L."/>
            <person name="Hu C.X."/>
            <person name="Zhou Y.K."/>
            <person name="Han B.P."/>
            <person name="Song L.R."/>
            <person name="Shu W.S."/>
        </authorList>
    </citation>
    <scope>NUCLEOTIDE SEQUENCE [LARGE SCALE GENOMIC DNA]</scope>
    <source>
        <strain evidence="2 3">FACHB-838</strain>
    </source>
</reference>
<dbReference type="Gene3D" id="1.10.260.40">
    <property type="entry name" value="lambda repressor-like DNA-binding domains"/>
    <property type="match status" value="1"/>
</dbReference>
<feature type="domain" description="HTH cro/C1-type" evidence="1">
    <location>
        <begin position="6"/>
        <end position="67"/>
    </location>
</feature>
<dbReference type="EMBL" id="JACJSI010000184">
    <property type="protein sequence ID" value="MBD2534673.1"/>
    <property type="molecule type" value="Genomic_DNA"/>
</dbReference>
<proteinExistence type="predicted"/>
<dbReference type="Pfam" id="PF13443">
    <property type="entry name" value="HTH_26"/>
    <property type="match status" value="1"/>
</dbReference>
<dbReference type="Proteomes" id="UP000623440">
    <property type="component" value="Unassembled WGS sequence"/>
</dbReference>
<dbReference type="RefSeq" id="WP_190945407.1">
    <property type="nucleotide sequence ID" value="NZ_JACJSI010000184.1"/>
</dbReference>
<name>A0ABR8E257_9NOSO</name>
<keyword evidence="3" id="KW-1185">Reference proteome</keyword>
<dbReference type="InterPro" id="IPR010982">
    <property type="entry name" value="Lambda_DNA-bd_dom_sf"/>
</dbReference>
<protein>
    <submittedName>
        <fullName evidence="2">Helix-turn-helix transcriptional regulator</fullName>
    </submittedName>
</protein>
<evidence type="ECO:0000259" key="1">
    <source>
        <dbReference type="Pfam" id="PF13443"/>
    </source>
</evidence>
<comment type="caution">
    <text evidence="2">The sequence shown here is derived from an EMBL/GenBank/DDBJ whole genome shotgun (WGS) entry which is preliminary data.</text>
</comment>
<dbReference type="SUPFAM" id="SSF47413">
    <property type="entry name" value="lambda repressor-like DNA-binding domains"/>
    <property type="match status" value="1"/>
</dbReference>
<organism evidence="2 3">
    <name type="scientific">Nostoc flagelliforme FACHB-838</name>
    <dbReference type="NCBI Taxonomy" id="2692904"/>
    <lineage>
        <taxon>Bacteria</taxon>
        <taxon>Bacillati</taxon>
        <taxon>Cyanobacteriota</taxon>
        <taxon>Cyanophyceae</taxon>
        <taxon>Nostocales</taxon>
        <taxon>Nostocaceae</taxon>
        <taxon>Nostoc</taxon>
    </lineage>
</organism>
<dbReference type="CDD" id="cd00093">
    <property type="entry name" value="HTH_XRE"/>
    <property type="match status" value="1"/>
</dbReference>
<dbReference type="InterPro" id="IPR001387">
    <property type="entry name" value="Cro/C1-type_HTH"/>
</dbReference>
<sequence>MPMRNRIKEFVDSRGISVYQFWQETGISRTTAYSLYNNSAQYLGRDVMDAICSRYNIQPDILLKWIPAQELNNGD</sequence>
<evidence type="ECO:0000313" key="3">
    <source>
        <dbReference type="Proteomes" id="UP000623440"/>
    </source>
</evidence>